<feature type="domain" description="MaoC-like" evidence="2">
    <location>
        <begin position="19"/>
        <end position="110"/>
    </location>
</feature>
<dbReference type="Proteomes" id="UP000502345">
    <property type="component" value="Chromosome"/>
</dbReference>
<dbReference type="Gene3D" id="3.10.129.10">
    <property type="entry name" value="Hotdog Thioesterase"/>
    <property type="match status" value="1"/>
</dbReference>
<name>A0A6G9D1F3_RHOER</name>
<proteinExistence type="inferred from homology"/>
<evidence type="ECO:0000256" key="1">
    <source>
        <dbReference type="ARBA" id="ARBA00005254"/>
    </source>
</evidence>
<sequence>MTVPVVPVFENLVLGDIVAKVDLVLTRDDLVRYAGASGDMNPIHFNDAIATAAGLPGVLAHGMLTAGIALQAIVDWVGDPSGVISYETRFTRPVVVDAVDGADLSITAKIARIDATMRTTRIDVTVTHKGQTVLGKTQAHLQFPGA</sequence>
<evidence type="ECO:0000313" key="4">
    <source>
        <dbReference type="Proteomes" id="UP000502345"/>
    </source>
</evidence>
<dbReference type="PANTHER" id="PTHR43841:SF3">
    <property type="entry name" value="(3R)-HYDROXYACYL-ACP DEHYDRATASE SUBUNIT HADB"/>
    <property type="match status" value="1"/>
</dbReference>
<reference evidence="3 4" key="1">
    <citation type="submission" date="2020-03" db="EMBL/GenBank/DDBJ databases">
        <title>Screen low temperature-resistant strains for efficient degradation of petroleum hydrocarbons under the low temperature.</title>
        <authorList>
            <person name="Wang Y."/>
            <person name="Chen J."/>
        </authorList>
    </citation>
    <scope>NUCLEOTIDE SEQUENCE [LARGE SCALE GENOMIC DNA]</scope>
    <source>
        <strain evidence="3 4">KB1</strain>
    </source>
</reference>
<evidence type="ECO:0000313" key="3">
    <source>
        <dbReference type="EMBL" id="QIP42796.1"/>
    </source>
</evidence>
<dbReference type="GeneID" id="64143100"/>
<dbReference type="AlphaFoldDB" id="A0A6G9D1F3"/>
<dbReference type="Pfam" id="PF01575">
    <property type="entry name" value="MaoC_dehydratas"/>
    <property type="match status" value="1"/>
</dbReference>
<dbReference type="EMBL" id="CP050124">
    <property type="protein sequence ID" value="QIP42796.1"/>
    <property type="molecule type" value="Genomic_DNA"/>
</dbReference>
<gene>
    <name evidence="3" type="ORF">G9444_5553</name>
</gene>
<dbReference type="GO" id="GO:0004312">
    <property type="term" value="F:fatty acid synthase activity"/>
    <property type="evidence" value="ECO:0007669"/>
    <property type="project" value="InterPro"/>
</dbReference>
<dbReference type="GO" id="GO:0006633">
    <property type="term" value="P:fatty acid biosynthetic process"/>
    <property type="evidence" value="ECO:0007669"/>
    <property type="project" value="InterPro"/>
</dbReference>
<accession>A0A6G9D1F3</accession>
<dbReference type="RefSeq" id="WP_058037951.1">
    <property type="nucleotide sequence ID" value="NZ_CP050124.1"/>
</dbReference>
<dbReference type="PANTHER" id="PTHR43841">
    <property type="entry name" value="3-HYDROXYACYL-THIOESTER DEHYDRATASE HTDX-RELATED"/>
    <property type="match status" value="1"/>
</dbReference>
<comment type="similarity">
    <text evidence="1">Belongs to the enoyl-CoA hydratase/isomerase family.</text>
</comment>
<protein>
    <submittedName>
        <fullName evidence="3">Acyl dehydratase</fullName>
    </submittedName>
</protein>
<dbReference type="InterPro" id="IPR029069">
    <property type="entry name" value="HotDog_dom_sf"/>
</dbReference>
<dbReference type="GO" id="GO:0005835">
    <property type="term" value="C:fatty acid synthase complex"/>
    <property type="evidence" value="ECO:0007669"/>
    <property type="project" value="InterPro"/>
</dbReference>
<organism evidence="3 4">
    <name type="scientific">Rhodococcus erythropolis</name>
    <name type="common">Arthrobacter picolinophilus</name>
    <dbReference type="NCBI Taxonomy" id="1833"/>
    <lineage>
        <taxon>Bacteria</taxon>
        <taxon>Bacillati</taxon>
        <taxon>Actinomycetota</taxon>
        <taxon>Actinomycetes</taxon>
        <taxon>Mycobacteriales</taxon>
        <taxon>Nocardiaceae</taxon>
        <taxon>Rhodococcus</taxon>
        <taxon>Rhodococcus erythropolis group</taxon>
    </lineage>
</organism>
<dbReference type="InterPro" id="IPR003965">
    <property type="entry name" value="Fatty_acid_synthase"/>
</dbReference>
<dbReference type="InterPro" id="IPR002539">
    <property type="entry name" value="MaoC-like_dom"/>
</dbReference>
<evidence type="ECO:0000259" key="2">
    <source>
        <dbReference type="Pfam" id="PF01575"/>
    </source>
</evidence>
<dbReference type="SUPFAM" id="SSF54637">
    <property type="entry name" value="Thioesterase/thiol ester dehydrase-isomerase"/>
    <property type="match status" value="1"/>
</dbReference>
<dbReference type="PRINTS" id="PR01483">
    <property type="entry name" value="FASYNTHASE"/>
</dbReference>